<accession>A0A090KYD2</accession>
<reference evidence="6" key="1">
    <citation type="submission" date="2014-09" db="EMBL/GenBank/DDBJ databases">
        <authorList>
            <person name="Aslett A.Martin."/>
        </authorList>
    </citation>
    <scope>NUCLEOTIDE SEQUENCE</scope>
    <source>
        <strain evidence="6">ED321 Heterogonic</strain>
    </source>
</reference>
<evidence type="ECO:0000256" key="1">
    <source>
        <dbReference type="ARBA" id="ARBA00004613"/>
    </source>
</evidence>
<comment type="subcellular location">
    <subcellularLocation>
        <location evidence="1">Secreted</location>
    </subcellularLocation>
</comment>
<evidence type="ECO:0000256" key="2">
    <source>
        <dbReference type="ARBA" id="ARBA00010112"/>
    </source>
</evidence>
<feature type="signal peptide" evidence="5">
    <location>
        <begin position="1"/>
        <end position="17"/>
    </location>
</feature>
<reference evidence="7" key="2">
    <citation type="submission" date="2014-09" db="EMBL/GenBank/DDBJ databases">
        <authorList>
            <person name="Martin A.A."/>
        </authorList>
    </citation>
    <scope>NUCLEOTIDE SEQUENCE</scope>
    <source>
        <strain evidence="7">ED321</strain>
    </source>
</reference>
<name>A0A090KYD2_STRRB</name>
<feature type="chain" id="PRO_5015030253" evidence="5">
    <location>
        <begin position="18"/>
        <end position="164"/>
    </location>
</feature>
<evidence type="ECO:0000256" key="3">
    <source>
        <dbReference type="ARBA" id="ARBA00022525"/>
    </source>
</evidence>
<evidence type="ECO:0000256" key="5">
    <source>
        <dbReference type="SAM" id="SignalP"/>
    </source>
</evidence>
<dbReference type="InterPro" id="IPR038479">
    <property type="entry name" value="Transthyretin-like_sf"/>
</dbReference>
<dbReference type="PANTHER" id="PTHR21700">
    <property type="entry name" value="TRANSTHYRETIN-LIKE FAMILY PROTEIN-RELATED"/>
    <property type="match status" value="1"/>
</dbReference>
<dbReference type="Proteomes" id="UP000035682">
    <property type="component" value="Unplaced"/>
</dbReference>
<dbReference type="OMA" id="GTITEWM"/>
<comment type="similarity">
    <text evidence="2">Belongs to the nematode transthyretin-like family.</text>
</comment>
<protein>
    <submittedName>
        <fullName evidence="6 8">Transthyretin-like family-containing protein</fullName>
    </submittedName>
</protein>
<proteinExistence type="inferred from homology"/>
<evidence type="ECO:0000256" key="4">
    <source>
        <dbReference type="ARBA" id="ARBA00022729"/>
    </source>
</evidence>
<organism evidence="6">
    <name type="scientific">Strongyloides ratti</name>
    <name type="common">Parasitic roundworm</name>
    <dbReference type="NCBI Taxonomy" id="34506"/>
    <lineage>
        <taxon>Eukaryota</taxon>
        <taxon>Metazoa</taxon>
        <taxon>Ecdysozoa</taxon>
        <taxon>Nematoda</taxon>
        <taxon>Chromadorea</taxon>
        <taxon>Rhabditida</taxon>
        <taxon>Tylenchina</taxon>
        <taxon>Panagrolaimomorpha</taxon>
        <taxon>Strongyloidoidea</taxon>
        <taxon>Strongyloididae</taxon>
        <taxon>Strongyloides</taxon>
    </lineage>
</organism>
<sequence>MFLVFFLIYLFSINASSNNNFTKLQAVGAKGKLMCSGFPIVNAKIKLVDVDIYPDKNDLLGVTVTDEDGFFEIRGATIEEMEIEPILKIYHYCGNTKNTCARKATFHIPPKYIHDISKKLYFDIGTINMEIGFRNAEEKDCRHKRSFERMNMKSKKHLYYNNIQ</sequence>
<dbReference type="GO" id="GO:0005576">
    <property type="term" value="C:extracellular region"/>
    <property type="evidence" value="ECO:0007669"/>
    <property type="project" value="UniProtKB-SubCell"/>
</dbReference>
<keyword evidence="7" id="KW-1185">Reference proteome</keyword>
<dbReference type="AlphaFoldDB" id="A0A090KYD2"/>
<evidence type="ECO:0000313" key="9">
    <source>
        <dbReference type="WormBase" id="SRAE_1000072400"/>
    </source>
</evidence>
<reference evidence="8" key="3">
    <citation type="submission" date="2020-12" db="UniProtKB">
        <authorList>
            <consortium name="WormBaseParasite"/>
        </authorList>
    </citation>
    <scope>IDENTIFICATION</scope>
</reference>
<dbReference type="GeneID" id="36374816"/>
<evidence type="ECO:0000313" key="8">
    <source>
        <dbReference type="WBParaSite" id="SRAE_1000072400.1"/>
    </source>
</evidence>
<keyword evidence="3" id="KW-0964">Secreted</keyword>
<dbReference type="Gene3D" id="2.60.40.3330">
    <property type="match status" value="1"/>
</dbReference>
<dbReference type="RefSeq" id="XP_024501653.1">
    <property type="nucleotide sequence ID" value="XM_024647591.1"/>
</dbReference>
<dbReference type="Pfam" id="PF01060">
    <property type="entry name" value="TTR-52"/>
    <property type="match status" value="1"/>
</dbReference>
<keyword evidence="4 5" id="KW-0732">Signal</keyword>
<dbReference type="WBParaSite" id="SRAE_1000072400.1">
    <property type="protein sequence ID" value="SRAE_1000072400.1"/>
    <property type="gene ID" value="WBGene00257321"/>
</dbReference>
<dbReference type="GO" id="GO:0009986">
    <property type="term" value="C:cell surface"/>
    <property type="evidence" value="ECO:0007669"/>
    <property type="project" value="InterPro"/>
</dbReference>
<dbReference type="EMBL" id="LN609528">
    <property type="protein sequence ID" value="CEF62451.1"/>
    <property type="molecule type" value="Genomic_DNA"/>
</dbReference>
<evidence type="ECO:0000313" key="7">
    <source>
        <dbReference type="Proteomes" id="UP000035682"/>
    </source>
</evidence>
<dbReference type="WormBase" id="SRAE_1000072400">
    <property type="protein sequence ID" value="SRP05987"/>
    <property type="gene ID" value="WBGene00257321"/>
</dbReference>
<dbReference type="OrthoDB" id="5813817at2759"/>
<gene>
    <name evidence="6 8 9" type="ORF">SRAE_1000072400</name>
</gene>
<dbReference type="InterPro" id="IPR001534">
    <property type="entry name" value="Transthyretin-like"/>
</dbReference>
<dbReference type="CTD" id="36374816"/>
<evidence type="ECO:0000313" key="6">
    <source>
        <dbReference type="EMBL" id="CEF62451.1"/>
    </source>
</evidence>